<keyword evidence="2" id="KW-1185">Reference proteome</keyword>
<dbReference type="SUPFAM" id="SSF53335">
    <property type="entry name" value="S-adenosyl-L-methionine-dependent methyltransferases"/>
    <property type="match status" value="1"/>
</dbReference>
<protein>
    <recommendedName>
        <fullName evidence="3">Methyltransferase domain-containing protein</fullName>
    </recommendedName>
</protein>
<dbReference type="Proteomes" id="UP000672602">
    <property type="component" value="Unassembled WGS sequence"/>
</dbReference>
<gene>
    <name evidence="1" type="ORF">KAJ83_07585</name>
</gene>
<reference evidence="1" key="1">
    <citation type="submission" date="2021-04" db="EMBL/GenBank/DDBJ databases">
        <authorList>
            <person name="Zhang D.-C."/>
        </authorList>
    </citation>
    <scope>NUCLEOTIDE SEQUENCE</scope>
    <source>
        <strain evidence="1">CGMCC 1.15697</strain>
    </source>
</reference>
<dbReference type="EMBL" id="JAGMWN010000003">
    <property type="protein sequence ID" value="MBP5856864.1"/>
    <property type="molecule type" value="Genomic_DNA"/>
</dbReference>
<dbReference type="Gene3D" id="3.40.50.150">
    <property type="entry name" value="Vaccinia Virus protein VP39"/>
    <property type="match status" value="1"/>
</dbReference>
<proteinExistence type="predicted"/>
<dbReference type="RefSeq" id="WP_210681449.1">
    <property type="nucleotide sequence ID" value="NZ_JAGMWN010000003.1"/>
</dbReference>
<dbReference type="InterPro" id="IPR029063">
    <property type="entry name" value="SAM-dependent_MTases_sf"/>
</dbReference>
<name>A0A8J7V3I2_9PROT</name>
<sequence length="269" mass="28850">MSAFTNDWLSLREGADSAARERAGLDVALARAVEETVPADRPGPLRVLDLAAGAGNNRRYLAPRLPRDQRWLLVDGDAALLAAAGPVETRVMDLAEDLDTLPLDDVDLVTASAFLDLVSAEWLDRLARLLAAARVPLLHFALTLDVRHGWQPQEPEDAEVADLLHRHMAGDKGFGPALGPAAPEAVADCFARAGYAVEAADSAWRLDPSEGALQQALLDGYAGVAGDMAPARAAVVTDWAARRRAHIAARRSHHVVGHRDHLMRITAEA</sequence>
<evidence type="ECO:0000313" key="2">
    <source>
        <dbReference type="Proteomes" id="UP000672602"/>
    </source>
</evidence>
<evidence type="ECO:0008006" key="3">
    <source>
        <dbReference type="Google" id="ProtNLM"/>
    </source>
</evidence>
<organism evidence="1 2">
    <name type="scientific">Marivibrio halodurans</name>
    <dbReference type="NCBI Taxonomy" id="2039722"/>
    <lineage>
        <taxon>Bacteria</taxon>
        <taxon>Pseudomonadati</taxon>
        <taxon>Pseudomonadota</taxon>
        <taxon>Alphaproteobacteria</taxon>
        <taxon>Rhodospirillales</taxon>
        <taxon>Rhodospirillaceae</taxon>
        <taxon>Marivibrio</taxon>
    </lineage>
</organism>
<dbReference type="AlphaFoldDB" id="A0A8J7V3I2"/>
<accession>A0A8J7V3I2</accession>
<comment type="caution">
    <text evidence="1">The sequence shown here is derived from an EMBL/GenBank/DDBJ whole genome shotgun (WGS) entry which is preliminary data.</text>
</comment>
<evidence type="ECO:0000313" key="1">
    <source>
        <dbReference type="EMBL" id="MBP5856864.1"/>
    </source>
</evidence>